<name>A0A1R1PIP7_ZANCU</name>
<proteinExistence type="predicted"/>
<dbReference type="EMBL" id="LSSK01001050">
    <property type="protein sequence ID" value="OMH80885.1"/>
    <property type="molecule type" value="Genomic_DNA"/>
</dbReference>
<dbReference type="PANTHER" id="PTHR31014:SF0">
    <property type="entry name" value="MITOCHONDRIAL TRANSLATION SYSTEM COMPONENT PET127-RELATED"/>
    <property type="match status" value="1"/>
</dbReference>
<dbReference type="GO" id="GO:0000964">
    <property type="term" value="P:mitochondrial RNA 5'-end processing"/>
    <property type="evidence" value="ECO:0007669"/>
    <property type="project" value="TreeGrafter"/>
</dbReference>
<dbReference type="AlphaFoldDB" id="A0A1R1PIP7"/>
<organism evidence="3 4">
    <name type="scientific">Zancudomyces culisetae</name>
    <name type="common">Gut fungus</name>
    <name type="synonym">Smittium culisetae</name>
    <dbReference type="NCBI Taxonomy" id="1213189"/>
    <lineage>
        <taxon>Eukaryota</taxon>
        <taxon>Fungi</taxon>
        <taxon>Fungi incertae sedis</taxon>
        <taxon>Zoopagomycota</taxon>
        <taxon>Kickxellomycotina</taxon>
        <taxon>Harpellomycetes</taxon>
        <taxon>Harpellales</taxon>
        <taxon>Legeriomycetaceae</taxon>
        <taxon>Zancudomyces</taxon>
    </lineage>
</organism>
<comment type="caution">
    <text evidence="3">The sequence shown here is derived from an EMBL/GenBank/DDBJ whole genome shotgun (WGS) entry which is preliminary data.</text>
</comment>
<dbReference type="GO" id="GO:0005740">
    <property type="term" value="C:mitochondrial envelope"/>
    <property type="evidence" value="ECO:0007669"/>
    <property type="project" value="TreeGrafter"/>
</dbReference>
<reference evidence="3" key="2">
    <citation type="submission" date="2017-01" db="EMBL/GenBank/DDBJ databases">
        <authorList>
            <person name="Mah S.A."/>
            <person name="Swanson W.J."/>
            <person name="Moy G.W."/>
            <person name="Vacquier V.D."/>
        </authorList>
    </citation>
    <scope>NUCLEOTIDE SEQUENCE [LARGE SCALE GENOMIC DNA]</scope>
    <source>
        <strain evidence="3">COL-18-3</strain>
    </source>
</reference>
<dbReference type="Proteomes" id="UP000188320">
    <property type="component" value="Unassembled WGS sequence"/>
</dbReference>
<dbReference type="PANTHER" id="PTHR31014">
    <property type="entry name" value="MITOCHONDRIAL TRANSLATION SYSTEM COMPONENT PET127-RELATED"/>
    <property type="match status" value="1"/>
</dbReference>
<reference evidence="4" key="1">
    <citation type="submission" date="2017-01" db="EMBL/GenBank/DDBJ databases">
        <authorList>
            <person name="Wang Y."/>
            <person name="White M."/>
            <person name="Kvist S."/>
            <person name="Moncalvo J.-M."/>
        </authorList>
    </citation>
    <scope>NUCLEOTIDE SEQUENCE [LARGE SCALE GENOMIC DNA]</scope>
    <source>
        <strain evidence="4">COL-18-3</strain>
    </source>
</reference>
<dbReference type="InterPro" id="IPR013943">
    <property type="entry name" value="Pet127"/>
</dbReference>
<dbReference type="EMBL" id="LSSK01001697">
    <property type="protein sequence ID" value="OMH79001.1"/>
    <property type="molecule type" value="Genomic_DNA"/>
</dbReference>
<evidence type="ECO:0000313" key="3">
    <source>
        <dbReference type="EMBL" id="OMH80885.1"/>
    </source>
</evidence>
<accession>A0A1R1PIP7</accession>
<protein>
    <submittedName>
        <fullName evidence="3">mRNA degradation protein</fullName>
    </submittedName>
</protein>
<dbReference type="OrthoDB" id="5558748at2759"/>
<keyword evidence="4" id="KW-1185">Reference proteome</keyword>
<dbReference type="EMBL" id="LSSK01001070">
    <property type="protein sequence ID" value="OMH80823.1"/>
    <property type="molecule type" value="Genomic_DNA"/>
</dbReference>
<evidence type="ECO:0000313" key="1">
    <source>
        <dbReference type="EMBL" id="OMH79001.1"/>
    </source>
</evidence>
<evidence type="ECO:0000313" key="2">
    <source>
        <dbReference type="EMBL" id="OMH80823.1"/>
    </source>
</evidence>
<evidence type="ECO:0000313" key="4">
    <source>
        <dbReference type="Proteomes" id="UP000188320"/>
    </source>
</evidence>
<sequence>MFGFQYIPVQELDRILYGNTITGEAYFRHNLALLGTLFDYITDTYPEKSFKVSVETRKDGLSMDVWVEVLNYFDDQPTVDGFKLLSSDEEFKAPSTSKIEYYSISLENNVNGETVDSAVLLDPSEPSTNKCWMVLASFTPHTELSQKILVDKYNKFRNFQRTYFKKDSVDDGARNENSFASFLRNLSKASAHSNAIDQEYADRYYKRC</sequence>
<gene>
    <name evidence="3" type="ORF">AX774_g5676</name>
    <name evidence="2" type="ORF">AX774_g5733</name>
    <name evidence="1" type="ORF">AX774_g7598</name>
</gene>